<evidence type="ECO:0000256" key="11">
    <source>
        <dbReference type="ARBA" id="ARBA00023136"/>
    </source>
</evidence>
<proteinExistence type="inferred from homology"/>
<dbReference type="InterPro" id="IPR004772">
    <property type="entry name" value="TrkH"/>
</dbReference>
<evidence type="ECO:0000256" key="12">
    <source>
        <dbReference type="PIRSR" id="PIRSR006247-1"/>
    </source>
</evidence>
<feature type="transmembrane region" description="Helical" evidence="13">
    <location>
        <begin position="121"/>
        <end position="144"/>
    </location>
</feature>
<dbReference type="PANTHER" id="PTHR32024:SF2">
    <property type="entry name" value="TRK SYSTEM POTASSIUM UPTAKE PROTEIN TRKG-RELATED"/>
    <property type="match status" value="1"/>
</dbReference>
<feature type="binding site" evidence="12">
    <location>
        <position position="420"/>
    </location>
    <ligand>
        <name>K(+)</name>
        <dbReference type="ChEBI" id="CHEBI:29103"/>
    </ligand>
</feature>
<feature type="binding site" evidence="12">
    <location>
        <position position="304"/>
    </location>
    <ligand>
        <name>K(+)</name>
        <dbReference type="ChEBI" id="CHEBI:29103"/>
    </ligand>
</feature>
<keyword evidence="4" id="KW-1003">Cell membrane</keyword>
<feature type="binding site" evidence="12">
    <location>
        <position position="208"/>
    </location>
    <ligand>
        <name>K(+)</name>
        <dbReference type="ChEBI" id="CHEBI:29103"/>
    </ligand>
</feature>
<feature type="transmembrane region" description="Helical" evidence="13">
    <location>
        <begin position="320"/>
        <end position="351"/>
    </location>
</feature>
<evidence type="ECO:0000256" key="13">
    <source>
        <dbReference type="SAM" id="Phobius"/>
    </source>
</evidence>
<keyword evidence="6" id="KW-0633">Potassium transport</keyword>
<organism evidence="14 15">
    <name type="scientific">Allomeiothermus silvanus (strain ATCC 700542 / DSM 9946 / NBRC 106475 / NCIMB 13440 / VI-R2)</name>
    <name type="common">Thermus silvanus</name>
    <dbReference type="NCBI Taxonomy" id="526227"/>
    <lineage>
        <taxon>Bacteria</taxon>
        <taxon>Thermotogati</taxon>
        <taxon>Deinococcota</taxon>
        <taxon>Deinococci</taxon>
        <taxon>Thermales</taxon>
        <taxon>Thermaceae</taxon>
        <taxon>Allomeiothermus</taxon>
    </lineage>
</organism>
<feature type="transmembrane region" description="Helical" evidence="13">
    <location>
        <begin position="165"/>
        <end position="187"/>
    </location>
</feature>
<name>D7BBC1_ALLS1</name>
<feature type="transmembrane region" description="Helical" evidence="13">
    <location>
        <begin position="59"/>
        <end position="80"/>
    </location>
</feature>
<evidence type="ECO:0000256" key="6">
    <source>
        <dbReference type="ARBA" id="ARBA00022538"/>
    </source>
</evidence>
<gene>
    <name evidence="14" type="ordered locus">Mesil_0768</name>
</gene>
<dbReference type="AlphaFoldDB" id="D7BBC1"/>
<feature type="transmembrane region" description="Helical" evidence="13">
    <location>
        <begin position="443"/>
        <end position="464"/>
    </location>
</feature>
<keyword evidence="3" id="KW-0813">Transport</keyword>
<keyword evidence="8 12" id="KW-0630">Potassium</keyword>
<dbReference type="Proteomes" id="UP000001916">
    <property type="component" value="Chromosome"/>
</dbReference>
<feature type="transmembrane region" description="Helical" evidence="13">
    <location>
        <begin position="5"/>
        <end position="22"/>
    </location>
</feature>
<sequence length="473" mass="51148">MTGVVFVGLGAVMILLGILDAVYRENAIGFLVGGLLGIALGLALRRLGNPHAEPRRAEALFTVALLWILVPALGAIPFWISGNLAPLDALFESVSGFTTTGASVLADFSTWGYGLFLWRSLIQWFGGIGILLIFIVVLPQLAVAGRQLFFAEVTGVQKEKITPKLRQTAAMILRIYVVLTVVCFTVYMATGQPFFEAICNALSTVPAGGLSPSAESFAAYSPVSQWSGTLFMFLAGIGFLLQYRLFFGREVHTLLRDAEFRAYGAIIGVSGMALAGYFFFSGTYGLEPALRHAFFQVTSIVTTTGFASTDFGQWALPAQMLLIILMFIGGTSGSAAGGIKVIRWLIAWALVKRELQRSLHPQAVLPLRVGNKVVSEDALRSVAAFITLYILLFAVGMGVIGIAENNFFYGFTASAAFIGNTGPAYGEFGPFGHYGSLHLASKVVAIIQMWAGRIELIPLMILLLPEFWRRLRS</sequence>
<dbReference type="HOGENOM" id="CLU_030708_0_2_0"/>
<evidence type="ECO:0000313" key="15">
    <source>
        <dbReference type="Proteomes" id="UP000001916"/>
    </source>
</evidence>
<keyword evidence="15" id="KW-1185">Reference proteome</keyword>
<comment type="subcellular location">
    <subcellularLocation>
        <location evidence="1">Cell inner membrane</location>
        <topology evidence="1">Multi-pass membrane protein</topology>
    </subcellularLocation>
</comment>
<dbReference type="PANTHER" id="PTHR32024">
    <property type="entry name" value="TRK SYSTEM POTASSIUM UPTAKE PROTEIN TRKG-RELATED"/>
    <property type="match status" value="1"/>
</dbReference>
<keyword evidence="7 13" id="KW-0812">Transmembrane</keyword>
<evidence type="ECO:0000256" key="2">
    <source>
        <dbReference type="ARBA" id="ARBA00009137"/>
    </source>
</evidence>
<dbReference type="InterPro" id="IPR003445">
    <property type="entry name" value="Cat_transpt"/>
</dbReference>
<evidence type="ECO:0000256" key="8">
    <source>
        <dbReference type="ARBA" id="ARBA00022958"/>
    </source>
</evidence>
<dbReference type="OrthoDB" id="9810952at2"/>
<feature type="binding site" evidence="12">
    <location>
        <position position="99"/>
    </location>
    <ligand>
        <name>K(+)</name>
        <dbReference type="ChEBI" id="CHEBI:29103"/>
    </ligand>
</feature>
<evidence type="ECO:0000313" key="14">
    <source>
        <dbReference type="EMBL" id="ADH62681.1"/>
    </source>
</evidence>
<dbReference type="Pfam" id="PF02386">
    <property type="entry name" value="TrkH"/>
    <property type="match status" value="2"/>
</dbReference>
<evidence type="ECO:0000256" key="4">
    <source>
        <dbReference type="ARBA" id="ARBA00022475"/>
    </source>
</evidence>
<evidence type="ECO:0000256" key="3">
    <source>
        <dbReference type="ARBA" id="ARBA00022448"/>
    </source>
</evidence>
<dbReference type="PIRSF" id="PIRSF006247">
    <property type="entry name" value="TrkH"/>
    <property type="match status" value="1"/>
</dbReference>
<feature type="transmembrane region" description="Helical" evidence="13">
    <location>
        <begin position="28"/>
        <end position="47"/>
    </location>
</feature>
<feature type="binding site" evidence="12">
    <location>
        <position position="100"/>
    </location>
    <ligand>
        <name>K(+)</name>
        <dbReference type="ChEBI" id="CHEBI:29103"/>
    </ligand>
</feature>
<keyword evidence="12" id="KW-0479">Metal-binding</keyword>
<reference evidence="14 15" key="1">
    <citation type="journal article" date="2010" name="Stand. Genomic Sci.">
        <title>Complete genome sequence of Meiothermus silvanus type strain (VI-R2).</title>
        <authorList>
            <person name="Sikorski J."/>
            <person name="Tindall B.J."/>
            <person name="Lowry S."/>
            <person name="Lucas S."/>
            <person name="Nolan M."/>
            <person name="Copeland A."/>
            <person name="Glavina Del Rio T."/>
            <person name="Tice H."/>
            <person name="Cheng J.F."/>
            <person name="Han C."/>
            <person name="Pitluck S."/>
            <person name="Liolios K."/>
            <person name="Ivanova N."/>
            <person name="Mavromatis K."/>
            <person name="Mikhailova N."/>
            <person name="Pati A."/>
            <person name="Goodwin L."/>
            <person name="Chen A."/>
            <person name="Palaniappan K."/>
            <person name="Land M."/>
            <person name="Hauser L."/>
            <person name="Chang Y.J."/>
            <person name="Jeffries C.D."/>
            <person name="Rohde M."/>
            <person name="Goker M."/>
            <person name="Woyke T."/>
            <person name="Bristow J."/>
            <person name="Eisen J.A."/>
            <person name="Markowitz V."/>
            <person name="Hugenholtz P."/>
            <person name="Kyrpides N.C."/>
            <person name="Klenk H.P."/>
            <person name="Lapidus A."/>
        </authorList>
    </citation>
    <scope>NUCLEOTIDE SEQUENCE [LARGE SCALE GENOMIC DNA]</scope>
    <source>
        <strain evidence="15">ATCC 700542 / DSM 9946 / VI-R2</strain>
    </source>
</reference>
<dbReference type="GO" id="GO:0015379">
    <property type="term" value="F:potassium:chloride symporter activity"/>
    <property type="evidence" value="ECO:0007669"/>
    <property type="project" value="InterPro"/>
</dbReference>
<dbReference type="eggNOG" id="COG0168">
    <property type="taxonomic scope" value="Bacteria"/>
</dbReference>
<keyword evidence="11 13" id="KW-0472">Membrane</keyword>
<dbReference type="STRING" id="526227.Mesil_0768"/>
<dbReference type="GO" id="GO:0005886">
    <property type="term" value="C:plasma membrane"/>
    <property type="evidence" value="ECO:0007669"/>
    <property type="project" value="UniProtKB-SubCell"/>
</dbReference>
<accession>D7BBC1</accession>
<dbReference type="EMBL" id="CP002042">
    <property type="protein sequence ID" value="ADH62681.1"/>
    <property type="molecule type" value="Genomic_DNA"/>
</dbReference>
<feature type="binding site" evidence="12">
    <location>
        <position position="303"/>
    </location>
    <ligand>
        <name>K(+)</name>
        <dbReference type="ChEBI" id="CHEBI:29103"/>
    </ligand>
</feature>
<evidence type="ECO:0000256" key="7">
    <source>
        <dbReference type="ARBA" id="ARBA00022692"/>
    </source>
</evidence>
<feature type="transmembrane region" description="Helical" evidence="13">
    <location>
        <begin position="262"/>
        <end position="280"/>
    </location>
</feature>
<keyword evidence="9 13" id="KW-1133">Transmembrane helix</keyword>
<dbReference type="KEGG" id="msv:Mesil_0768"/>
<keyword evidence="5" id="KW-0997">Cell inner membrane</keyword>
<keyword evidence="10" id="KW-0406">Ion transport</keyword>
<feature type="transmembrane region" description="Helical" evidence="13">
    <location>
        <begin position="382"/>
        <end position="403"/>
    </location>
</feature>
<protein>
    <submittedName>
        <fullName evidence="14">Cation transporter</fullName>
    </submittedName>
</protein>
<comment type="similarity">
    <text evidence="2">Belongs to the TrkH potassium transport family.</text>
</comment>
<evidence type="ECO:0000256" key="10">
    <source>
        <dbReference type="ARBA" id="ARBA00023065"/>
    </source>
</evidence>
<evidence type="ECO:0000256" key="1">
    <source>
        <dbReference type="ARBA" id="ARBA00004429"/>
    </source>
</evidence>
<evidence type="ECO:0000256" key="5">
    <source>
        <dbReference type="ARBA" id="ARBA00022519"/>
    </source>
</evidence>
<feature type="transmembrane region" description="Helical" evidence="13">
    <location>
        <begin position="223"/>
        <end position="241"/>
    </location>
</feature>
<evidence type="ECO:0000256" key="9">
    <source>
        <dbReference type="ARBA" id="ARBA00022989"/>
    </source>
</evidence>
<dbReference type="GO" id="GO:0046872">
    <property type="term" value="F:metal ion binding"/>
    <property type="evidence" value="ECO:0007669"/>
    <property type="project" value="UniProtKB-KW"/>
</dbReference>